<reference evidence="3 4" key="1">
    <citation type="submission" date="2017-12" db="EMBL/GenBank/DDBJ databases">
        <title>Comparative genomics of Botrytis spp.</title>
        <authorList>
            <person name="Valero-Jimenez C.A."/>
            <person name="Tapia P."/>
            <person name="Veloso J."/>
            <person name="Silva-Moreno E."/>
            <person name="Staats M."/>
            <person name="Valdes J.H."/>
            <person name="Van Kan J.A.L."/>
        </authorList>
    </citation>
    <scope>NUCLEOTIDE SEQUENCE [LARGE SCALE GENOMIC DNA]</scope>
    <source>
        <strain evidence="3 4">Be9601</strain>
    </source>
</reference>
<feature type="transmembrane region" description="Helical" evidence="2">
    <location>
        <begin position="295"/>
        <end position="316"/>
    </location>
</feature>
<keyword evidence="2" id="KW-1133">Transmembrane helix</keyword>
<feature type="transmembrane region" description="Helical" evidence="2">
    <location>
        <begin position="222"/>
        <end position="241"/>
    </location>
</feature>
<keyword evidence="2" id="KW-0472">Membrane</keyword>
<keyword evidence="2" id="KW-0812">Transmembrane</keyword>
<organism evidence="3 4">
    <name type="scientific">Botrytis elliptica</name>
    <dbReference type="NCBI Taxonomy" id="278938"/>
    <lineage>
        <taxon>Eukaryota</taxon>
        <taxon>Fungi</taxon>
        <taxon>Dikarya</taxon>
        <taxon>Ascomycota</taxon>
        <taxon>Pezizomycotina</taxon>
        <taxon>Leotiomycetes</taxon>
        <taxon>Helotiales</taxon>
        <taxon>Sclerotiniaceae</taxon>
        <taxon>Botrytis</taxon>
    </lineage>
</organism>
<dbReference type="Proteomes" id="UP000297229">
    <property type="component" value="Unassembled WGS sequence"/>
</dbReference>
<comment type="caution">
    <text evidence="3">The sequence shown here is derived from an EMBL/GenBank/DDBJ whole genome shotgun (WGS) entry which is preliminary data.</text>
</comment>
<feature type="transmembrane region" description="Helical" evidence="2">
    <location>
        <begin position="193"/>
        <end position="216"/>
    </location>
</feature>
<dbReference type="EMBL" id="PQXM01001038">
    <property type="protein sequence ID" value="TGO64512.1"/>
    <property type="molecule type" value="Genomic_DNA"/>
</dbReference>
<dbReference type="AlphaFoldDB" id="A0A4Z1IYF8"/>
<evidence type="ECO:0000313" key="4">
    <source>
        <dbReference type="Proteomes" id="UP000297229"/>
    </source>
</evidence>
<accession>A0A4Z1IYF8</accession>
<protein>
    <submittedName>
        <fullName evidence="3">Uncharacterized protein</fullName>
    </submittedName>
</protein>
<evidence type="ECO:0000256" key="2">
    <source>
        <dbReference type="SAM" id="Phobius"/>
    </source>
</evidence>
<feature type="region of interest" description="Disordered" evidence="1">
    <location>
        <begin position="133"/>
        <end position="163"/>
    </location>
</feature>
<name>A0A4Z1IYF8_9HELO</name>
<evidence type="ECO:0000313" key="3">
    <source>
        <dbReference type="EMBL" id="TGO64512.1"/>
    </source>
</evidence>
<gene>
    <name evidence="3" type="ORF">BELL_1040g00010</name>
</gene>
<proteinExistence type="predicted"/>
<dbReference type="STRING" id="278938.A0A4Z1IYF8"/>
<evidence type="ECO:0000256" key="1">
    <source>
        <dbReference type="SAM" id="MobiDB-lite"/>
    </source>
</evidence>
<sequence>MPLHPVMSPIMKAWVNLRSVNITNPTTTADYFASQWVDPSDIFSVLLLLGPEIVQQAVAQLAGRAITPVAFSFGWVAYSAKALLSMIGDGRLMPETDMLNTLVIGADSKHVRTASSWILGRLLRDLDDRYDKEMEGEESHVPPSQSVSARPGFTEKEKGISHQQGKPWEALRISVYQVINQDGHNHGVPHCDWVWYSGFVVILGQLVIAMLPWVLYGQWGTFLITAYGNFLALLSGSLPQWRKEKWSCPRNGGATVTLTQGNGSRHAVVILGEKKAGLDLEILARGTRTSAPSRVTRLAAALLAIQWIGLLITADGLAIDTWYLLGIGALGSIQNVIAAGARRSPSALGVHIRDIGQPIRGNRVADVLKAAERQYPGLGMSLVPIFFPGSMRVQPSEFDFWRAANERQMGPNRFGTRIDNLPPPPQSSTIQMAADVPEHDLINTEEKHI</sequence>
<keyword evidence="4" id="KW-1185">Reference proteome</keyword>